<name>A0A318TWT7_9RHOB</name>
<dbReference type="EMBL" id="QJTK01000009">
    <property type="protein sequence ID" value="PYF09316.1"/>
    <property type="molecule type" value="Genomic_DNA"/>
</dbReference>
<feature type="region of interest" description="Disordered" evidence="1">
    <location>
        <begin position="19"/>
        <end position="47"/>
    </location>
</feature>
<sequence>MRILLAFSLLTLAAACGVDGPPQPPKATTAPGVSITGEARMGVTGSL</sequence>
<keyword evidence="4" id="KW-1185">Reference proteome</keyword>
<dbReference type="Proteomes" id="UP000247727">
    <property type="component" value="Unassembled WGS sequence"/>
</dbReference>
<feature type="chain" id="PRO_5016364159" description="Argininosuccinate lyase" evidence="2">
    <location>
        <begin position="18"/>
        <end position="47"/>
    </location>
</feature>
<dbReference type="PROSITE" id="PS51257">
    <property type="entry name" value="PROKAR_LIPOPROTEIN"/>
    <property type="match status" value="1"/>
</dbReference>
<reference evidence="3 4" key="1">
    <citation type="submission" date="2018-06" db="EMBL/GenBank/DDBJ databases">
        <title>Genomic Encyclopedia of Type Strains, Phase III (KMG-III): the genomes of soil and plant-associated and newly described type strains.</title>
        <authorList>
            <person name="Whitman W."/>
        </authorList>
    </citation>
    <scope>NUCLEOTIDE SEQUENCE [LARGE SCALE GENOMIC DNA]</scope>
    <source>
        <strain evidence="3 4">JA737</strain>
    </source>
</reference>
<feature type="signal peptide" evidence="2">
    <location>
        <begin position="1"/>
        <end position="17"/>
    </location>
</feature>
<keyword evidence="2" id="KW-0732">Signal</keyword>
<evidence type="ECO:0008006" key="5">
    <source>
        <dbReference type="Google" id="ProtNLM"/>
    </source>
</evidence>
<organism evidence="3 4">
    <name type="scientific">Rhodobacter viridis</name>
    <dbReference type="NCBI Taxonomy" id="1054202"/>
    <lineage>
        <taxon>Bacteria</taxon>
        <taxon>Pseudomonadati</taxon>
        <taxon>Pseudomonadota</taxon>
        <taxon>Alphaproteobacteria</taxon>
        <taxon>Rhodobacterales</taxon>
        <taxon>Rhodobacter group</taxon>
        <taxon>Rhodobacter</taxon>
    </lineage>
</organism>
<dbReference type="RefSeq" id="WP_181420866.1">
    <property type="nucleotide sequence ID" value="NZ_QJTK01000009.1"/>
</dbReference>
<evidence type="ECO:0000256" key="1">
    <source>
        <dbReference type="SAM" id="MobiDB-lite"/>
    </source>
</evidence>
<dbReference type="AlphaFoldDB" id="A0A318TWT7"/>
<comment type="caution">
    <text evidence="3">The sequence shown here is derived from an EMBL/GenBank/DDBJ whole genome shotgun (WGS) entry which is preliminary data.</text>
</comment>
<gene>
    <name evidence="3" type="ORF">C8J30_10962</name>
</gene>
<evidence type="ECO:0000256" key="2">
    <source>
        <dbReference type="SAM" id="SignalP"/>
    </source>
</evidence>
<protein>
    <recommendedName>
        <fullName evidence="5">Argininosuccinate lyase</fullName>
    </recommendedName>
</protein>
<evidence type="ECO:0000313" key="4">
    <source>
        <dbReference type="Proteomes" id="UP000247727"/>
    </source>
</evidence>
<evidence type="ECO:0000313" key="3">
    <source>
        <dbReference type="EMBL" id="PYF09316.1"/>
    </source>
</evidence>
<proteinExistence type="predicted"/>
<accession>A0A318TWT7</accession>